<name>A0A9P1BR54_9DINO</name>
<feature type="domain" description="Vps41 beta-propeller" evidence="4">
    <location>
        <begin position="2"/>
        <end position="211"/>
    </location>
</feature>
<dbReference type="PANTHER" id="PTHR12616">
    <property type="entry name" value="VACUOLAR PROTEIN SORTING VPS41"/>
    <property type="match status" value="1"/>
</dbReference>
<dbReference type="InterPro" id="IPR011990">
    <property type="entry name" value="TPR-like_helical_dom_sf"/>
</dbReference>
<evidence type="ECO:0000256" key="1">
    <source>
        <dbReference type="ARBA" id="ARBA00022448"/>
    </source>
</evidence>
<dbReference type="InterPro" id="IPR015943">
    <property type="entry name" value="WD40/YVTN_repeat-like_dom_sf"/>
</dbReference>
<feature type="repeat" description="CHCR" evidence="3">
    <location>
        <begin position="487"/>
        <end position="628"/>
    </location>
</feature>
<dbReference type="Gene3D" id="2.130.10.10">
    <property type="entry name" value="YVTN repeat-like/Quinoprotein amine dehydrogenase"/>
    <property type="match status" value="1"/>
</dbReference>
<dbReference type="InterPro" id="IPR045111">
    <property type="entry name" value="Vps41/Vps8"/>
</dbReference>
<dbReference type="InterPro" id="IPR000547">
    <property type="entry name" value="Clathrin_H-chain/VPS_repeat"/>
</dbReference>
<dbReference type="AlphaFoldDB" id="A0A9P1BR54"/>
<dbReference type="EMBL" id="CAMXCT030000360">
    <property type="protein sequence ID" value="CAL4765027.1"/>
    <property type="molecule type" value="Genomic_DNA"/>
</dbReference>
<dbReference type="GO" id="GO:0006623">
    <property type="term" value="P:protein targeting to vacuole"/>
    <property type="evidence" value="ECO:0007669"/>
    <property type="project" value="InterPro"/>
</dbReference>
<evidence type="ECO:0000256" key="2">
    <source>
        <dbReference type="ARBA" id="ARBA00022927"/>
    </source>
</evidence>
<keyword evidence="1" id="KW-0813">Transport</keyword>
<evidence type="ECO:0000313" key="6">
    <source>
        <dbReference type="EMBL" id="CAL4765027.1"/>
    </source>
</evidence>
<dbReference type="SUPFAM" id="SSF50978">
    <property type="entry name" value="WD40 repeat-like"/>
    <property type="match status" value="1"/>
</dbReference>
<dbReference type="PANTHER" id="PTHR12616:SF1">
    <property type="entry name" value="VACUOLAR PROTEIN SORTING-ASSOCIATED PROTEIN 41 HOMOLOG"/>
    <property type="match status" value="1"/>
</dbReference>
<dbReference type="GO" id="GO:0034058">
    <property type="term" value="P:endosomal vesicle fusion"/>
    <property type="evidence" value="ECO:0007669"/>
    <property type="project" value="TreeGrafter"/>
</dbReference>
<dbReference type="Proteomes" id="UP001152797">
    <property type="component" value="Unassembled WGS sequence"/>
</dbReference>
<proteinExistence type="predicted"/>
<dbReference type="InterPro" id="IPR036322">
    <property type="entry name" value="WD40_repeat_dom_sf"/>
</dbReference>
<dbReference type="Pfam" id="PF23556">
    <property type="entry name" value="TPR_Vps41"/>
    <property type="match status" value="1"/>
</dbReference>
<evidence type="ECO:0000259" key="4">
    <source>
        <dbReference type="Pfam" id="PF23411"/>
    </source>
</evidence>
<dbReference type="GO" id="GO:0005770">
    <property type="term" value="C:late endosome"/>
    <property type="evidence" value="ECO:0007669"/>
    <property type="project" value="TreeGrafter"/>
</dbReference>
<accession>A0A9P1BR54</accession>
<dbReference type="InterPro" id="IPR057780">
    <property type="entry name" value="Beta-prop_Vps41"/>
</dbReference>
<keyword evidence="2" id="KW-0653">Protein transport</keyword>
<dbReference type="SMART" id="SM00299">
    <property type="entry name" value="CLH"/>
    <property type="match status" value="1"/>
</dbReference>
<gene>
    <name evidence="5" type="ORF">C1SCF055_LOCUS5835</name>
</gene>
<comment type="caution">
    <text evidence="5">The sequence shown here is derived from an EMBL/GenBank/DDBJ whole genome shotgun (WGS) entry which is preliminary data.</text>
</comment>
<sequence>MGSIFVLEHGVNVIRKISTNNACIHALGLDVAGRFCVSGAGDGRITVWSLGPGSEPWVTEHSQLPILGVALAPDQSEEKLTLCAAGEDGRLVLHQRVMFGGQTVLHAGEGPITEVLWRTSLIAWMNDRGVKVYNVKSGRKVTYVARPSRAKGCLTWLSDDQLAMSWGSLVKIAVLVTTGDLQIAEVRHQFNCGDVTIQGLMPLGRQLAALESDGRRTSLRFYSNSGDLFHAVEVPMSRGAFHSHLHLAAAAPHLPMYLTGPREFLVFQVRDLLEYAVQLLEEKRFDEAIRLANSVGHGIEGLGHIVCIKSLGPDVQEGNYERACQILQRFRYMEPPTWQESLVLFDRAGGLPHIALQLPVPPKETLPKEVYDEALRRLIHYPSALVAVLSYWPLTIFSVNSLQELLRKELPSATPGENPSQEERCRYEALALISEQDDPEMALDLLLALGSSEAFKLLRRQAVGEKFFMARLKRFFQVDHQQSCELAVAFRSAVPVDDVCAALEGETRWKHEYLKLLFAQDEIAGQGYHMQMVELFAEYDPMGLLPFLRASERYPLEEALAVCQRKGLREEVAYLLGRAGRVSDALRILLEEVGDVGRAVEFASETQDPQLWETLVGFVLQHSHLLVPLLDHLDALESKRLRAIGSESQQPQPPPMATPAHVLRLLPSETPLPRIATSVQRVLDSLRLSADLHEACSKISASEMVSQKKACIAKCNRGTATLALHCSLCGGAVSSSGIVIVGRAVLHQQCHSPC</sequence>
<reference evidence="5" key="1">
    <citation type="submission" date="2022-10" db="EMBL/GenBank/DDBJ databases">
        <authorList>
            <person name="Chen Y."/>
            <person name="Dougan E. K."/>
            <person name="Chan C."/>
            <person name="Rhodes N."/>
            <person name="Thang M."/>
        </authorList>
    </citation>
    <scope>NUCLEOTIDE SEQUENCE</scope>
</reference>
<dbReference type="GO" id="GO:0030897">
    <property type="term" value="C:HOPS complex"/>
    <property type="evidence" value="ECO:0007669"/>
    <property type="project" value="TreeGrafter"/>
</dbReference>
<keyword evidence="7" id="KW-1185">Reference proteome</keyword>
<evidence type="ECO:0000256" key="3">
    <source>
        <dbReference type="PROSITE-ProRule" id="PRU01006"/>
    </source>
</evidence>
<protein>
    <submittedName>
        <fullName evidence="6">Vacuolar protein sorting-associated protein 41 homolog (VAM2 homolog) (MVAM2)</fullName>
    </submittedName>
</protein>
<dbReference type="EMBL" id="CAMXCT010000360">
    <property type="protein sequence ID" value="CAI3977715.1"/>
    <property type="molecule type" value="Genomic_DNA"/>
</dbReference>
<reference evidence="6 7" key="2">
    <citation type="submission" date="2024-05" db="EMBL/GenBank/DDBJ databases">
        <authorList>
            <person name="Chen Y."/>
            <person name="Shah S."/>
            <person name="Dougan E. K."/>
            <person name="Thang M."/>
            <person name="Chan C."/>
        </authorList>
    </citation>
    <scope>NUCLEOTIDE SEQUENCE [LARGE SCALE GENOMIC DNA]</scope>
</reference>
<organism evidence="5">
    <name type="scientific">Cladocopium goreaui</name>
    <dbReference type="NCBI Taxonomy" id="2562237"/>
    <lineage>
        <taxon>Eukaryota</taxon>
        <taxon>Sar</taxon>
        <taxon>Alveolata</taxon>
        <taxon>Dinophyceae</taxon>
        <taxon>Suessiales</taxon>
        <taxon>Symbiodiniaceae</taxon>
        <taxon>Cladocopium</taxon>
    </lineage>
</organism>
<dbReference type="Pfam" id="PF23411">
    <property type="entry name" value="Beta-prop_Vps41"/>
    <property type="match status" value="1"/>
</dbReference>
<dbReference type="OrthoDB" id="425675at2759"/>
<dbReference type="EMBL" id="CAMXCT020000360">
    <property type="protein sequence ID" value="CAL1131090.1"/>
    <property type="molecule type" value="Genomic_DNA"/>
</dbReference>
<evidence type="ECO:0000313" key="7">
    <source>
        <dbReference type="Proteomes" id="UP001152797"/>
    </source>
</evidence>
<dbReference type="PROSITE" id="PS50236">
    <property type="entry name" value="CHCR"/>
    <property type="match status" value="1"/>
</dbReference>
<evidence type="ECO:0000313" key="5">
    <source>
        <dbReference type="EMBL" id="CAI3977715.1"/>
    </source>
</evidence>
<dbReference type="Gene3D" id="1.25.40.10">
    <property type="entry name" value="Tetratricopeptide repeat domain"/>
    <property type="match status" value="1"/>
</dbReference>